<dbReference type="InterPro" id="IPR035994">
    <property type="entry name" value="Nucleoside_phosphorylase_sf"/>
</dbReference>
<evidence type="ECO:0000256" key="2">
    <source>
        <dbReference type="ARBA" id="ARBA00021980"/>
    </source>
</evidence>
<dbReference type="PANTHER" id="PTHR43691:SF11">
    <property type="entry name" value="FI09636P-RELATED"/>
    <property type="match status" value="1"/>
</dbReference>
<keyword evidence="5" id="KW-0808">Transferase</keyword>
<evidence type="ECO:0000256" key="1">
    <source>
        <dbReference type="ARBA" id="ARBA00011888"/>
    </source>
</evidence>
<dbReference type="Gene3D" id="3.40.50.1580">
    <property type="entry name" value="Nucleoside phosphorylase domain"/>
    <property type="match status" value="1"/>
</dbReference>
<dbReference type="SUPFAM" id="SSF53167">
    <property type="entry name" value="Purine and uridine phosphorylases"/>
    <property type="match status" value="1"/>
</dbReference>
<dbReference type="InterPro" id="IPR010058">
    <property type="entry name" value="Uridine_phosphorylase"/>
</dbReference>
<dbReference type="GO" id="GO:0005829">
    <property type="term" value="C:cytosol"/>
    <property type="evidence" value="ECO:0007669"/>
    <property type="project" value="TreeGrafter"/>
</dbReference>
<keyword evidence="5" id="KW-0328">Glycosyltransferase</keyword>
<dbReference type="GO" id="GO:0009116">
    <property type="term" value="P:nucleoside metabolic process"/>
    <property type="evidence" value="ECO:0007669"/>
    <property type="project" value="InterPro"/>
</dbReference>
<organism evidence="5 6">
    <name type="scientific">Candidatus Moanibacter tarae</name>
    <dbReference type="NCBI Taxonomy" id="2200854"/>
    <lineage>
        <taxon>Bacteria</taxon>
        <taxon>Pseudomonadati</taxon>
        <taxon>Verrucomicrobiota</taxon>
        <taxon>Opitutia</taxon>
        <taxon>Puniceicoccales</taxon>
        <taxon>Puniceicoccales incertae sedis</taxon>
        <taxon>Candidatus Moanibacter</taxon>
    </lineage>
</organism>
<evidence type="ECO:0000313" key="5">
    <source>
        <dbReference type="EMBL" id="AWT60737.1"/>
    </source>
</evidence>
<dbReference type="NCBIfam" id="TIGR01718">
    <property type="entry name" value="Uridine-psphlse"/>
    <property type="match status" value="1"/>
</dbReference>
<dbReference type="CDD" id="cd17767">
    <property type="entry name" value="UP_EcUdp-like"/>
    <property type="match status" value="1"/>
</dbReference>
<evidence type="ECO:0000313" key="6">
    <source>
        <dbReference type="Proteomes" id="UP000247465"/>
    </source>
</evidence>
<dbReference type="GO" id="GO:0009166">
    <property type="term" value="P:nucleotide catabolic process"/>
    <property type="evidence" value="ECO:0007669"/>
    <property type="project" value="InterPro"/>
</dbReference>
<name>A0A2Z4AKF3_9BACT</name>
<dbReference type="Proteomes" id="UP000247465">
    <property type="component" value="Chromosome"/>
</dbReference>
<evidence type="ECO:0000256" key="3">
    <source>
        <dbReference type="ARBA" id="ARBA00048447"/>
    </source>
</evidence>
<gene>
    <name evidence="5" type="primary">udp</name>
    <name evidence="5" type="ORF">DF168_01956</name>
</gene>
<dbReference type="EMBL" id="CP029803">
    <property type="protein sequence ID" value="AWT60737.1"/>
    <property type="molecule type" value="Genomic_DNA"/>
</dbReference>
<protein>
    <recommendedName>
        <fullName evidence="2">Uridine phosphorylase</fullName>
        <ecNumber evidence="1">2.4.2.3</ecNumber>
    </recommendedName>
</protein>
<dbReference type="KEGG" id="mtar:DF168_01956"/>
<dbReference type="InterPro" id="IPR000845">
    <property type="entry name" value="Nucleoside_phosphorylase_d"/>
</dbReference>
<dbReference type="GO" id="GO:0004850">
    <property type="term" value="F:uridine phosphorylase activity"/>
    <property type="evidence" value="ECO:0007669"/>
    <property type="project" value="UniProtKB-EC"/>
</dbReference>
<dbReference type="NCBIfam" id="NF008383">
    <property type="entry name" value="PRK11178.1"/>
    <property type="match status" value="1"/>
</dbReference>
<dbReference type="Pfam" id="PF01048">
    <property type="entry name" value="PNP_UDP_1"/>
    <property type="match status" value="1"/>
</dbReference>
<evidence type="ECO:0000259" key="4">
    <source>
        <dbReference type="Pfam" id="PF01048"/>
    </source>
</evidence>
<proteinExistence type="predicted"/>
<dbReference type="AlphaFoldDB" id="A0A2Z4AKF3"/>
<accession>A0A2Z4AKF3</accession>
<sequence length="260" mass="28749">MTAQGKQYHIQLDRTLVEGAEYVLLPGDPSRVATTALYIDPNARQLSSHREYTTYLGKLKNRNFLVCSTGIGGPGTAIALEELATIGLKYFVRIGTAGAIQPYINVPSLVISLGAVRLEGTSTHYAPIEYPAVADFELTNAIVQAARDLHLEHHIGITASSDSFYPGQERYDSFSQYVIRRFKGSLREWQQLNVLNYEMEAATLFTVIRTFGLQAACVCSSIVNRSSEEHVDQDILEIAEKNLAKAAKKALVIHMEEQSP</sequence>
<feature type="domain" description="Nucleoside phosphorylase" evidence="4">
    <location>
        <begin position="22"/>
        <end position="248"/>
    </location>
</feature>
<reference evidence="5 6" key="1">
    <citation type="submission" date="2018-06" db="EMBL/GenBank/DDBJ databases">
        <title>Draft Genome Sequence of a Novel Marine Bacterium Related to the Verrucomicrobia.</title>
        <authorList>
            <person name="Vosseberg J."/>
            <person name="Martijn J."/>
            <person name="Ettema T.J.G."/>
        </authorList>
    </citation>
    <scope>NUCLEOTIDE SEQUENCE [LARGE SCALE GENOMIC DNA]</scope>
    <source>
        <strain evidence="5">TARA_B100001123</strain>
    </source>
</reference>
<comment type="catalytic activity">
    <reaction evidence="3">
        <text>uridine + phosphate = alpha-D-ribose 1-phosphate + uracil</text>
        <dbReference type="Rhea" id="RHEA:24388"/>
        <dbReference type="ChEBI" id="CHEBI:16704"/>
        <dbReference type="ChEBI" id="CHEBI:17568"/>
        <dbReference type="ChEBI" id="CHEBI:43474"/>
        <dbReference type="ChEBI" id="CHEBI:57720"/>
        <dbReference type="EC" id="2.4.2.3"/>
    </reaction>
</comment>
<dbReference type="EC" id="2.4.2.3" evidence="1"/>
<dbReference type="PANTHER" id="PTHR43691">
    <property type="entry name" value="URIDINE PHOSPHORYLASE"/>
    <property type="match status" value="1"/>
</dbReference>